<feature type="transmembrane region" description="Helical" evidence="6">
    <location>
        <begin position="6"/>
        <end position="29"/>
    </location>
</feature>
<dbReference type="InterPro" id="IPR045584">
    <property type="entry name" value="Pilin-like"/>
</dbReference>
<gene>
    <name evidence="7" type="ORF">A3B14_03640</name>
</gene>
<dbReference type="InterPro" id="IPR012902">
    <property type="entry name" value="N_methyl_site"/>
</dbReference>
<keyword evidence="3 6" id="KW-0812">Transmembrane</keyword>
<dbReference type="EMBL" id="MHWE01000006">
    <property type="protein sequence ID" value="OHB04494.1"/>
    <property type="molecule type" value="Genomic_DNA"/>
</dbReference>
<dbReference type="PANTHER" id="PTHR30093">
    <property type="entry name" value="GENERAL SECRETION PATHWAY PROTEIN G"/>
    <property type="match status" value="1"/>
</dbReference>
<dbReference type="PRINTS" id="PR00885">
    <property type="entry name" value="BCTERIALGSPH"/>
</dbReference>
<evidence type="ECO:0000313" key="7">
    <source>
        <dbReference type="EMBL" id="OHB04494.1"/>
    </source>
</evidence>
<evidence type="ECO:0000256" key="5">
    <source>
        <dbReference type="ARBA" id="ARBA00023136"/>
    </source>
</evidence>
<dbReference type="Pfam" id="PF07963">
    <property type="entry name" value="N_methyl"/>
    <property type="match status" value="1"/>
</dbReference>
<dbReference type="PANTHER" id="PTHR30093:SF44">
    <property type="entry name" value="TYPE II SECRETION SYSTEM CORE PROTEIN G"/>
    <property type="match status" value="1"/>
</dbReference>
<dbReference type="NCBIfam" id="TIGR02532">
    <property type="entry name" value="IV_pilin_GFxxxE"/>
    <property type="match status" value="1"/>
</dbReference>
<dbReference type="Gene3D" id="3.30.700.10">
    <property type="entry name" value="Glycoprotein, Type 4 Pilin"/>
    <property type="match status" value="1"/>
</dbReference>
<keyword evidence="2" id="KW-0488">Methylation</keyword>
<sequence>MARNGFTLIELLVVIAIVGILSSVVLTSLNDSRSKAANSAIKSNLGNIRVYAELYYDTNTSYGNYPLGVCPSSGSGSMFHDPTILAAINSANNASGNSNGSRCAIIDFAWAISIPLKKSEGAFNHWCVDSKASLKGKTDAIISTSC</sequence>
<evidence type="ECO:0000256" key="4">
    <source>
        <dbReference type="ARBA" id="ARBA00022989"/>
    </source>
</evidence>
<dbReference type="GO" id="GO:0015628">
    <property type="term" value="P:protein secretion by the type II secretion system"/>
    <property type="evidence" value="ECO:0007669"/>
    <property type="project" value="InterPro"/>
</dbReference>
<organism evidence="7 8">
    <name type="scientific">Candidatus Zambryskibacteria bacterium RIFCSPLOWO2_01_FULL_45_21</name>
    <dbReference type="NCBI Taxonomy" id="1802761"/>
    <lineage>
        <taxon>Bacteria</taxon>
        <taxon>Candidatus Zambryskiibacteriota</taxon>
    </lineage>
</organism>
<accession>A0A1G2U4S3</accession>
<evidence type="ECO:0000256" key="1">
    <source>
        <dbReference type="ARBA" id="ARBA00004167"/>
    </source>
</evidence>
<keyword evidence="4 6" id="KW-1133">Transmembrane helix</keyword>
<evidence type="ECO:0000256" key="3">
    <source>
        <dbReference type="ARBA" id="ARBA00022692"/>
    </source>
</evidence>
<protein>
    <recommendedName>
        <fullName evidence="9">Type II secretion system protein GspG C-terminal domain-containing protein</fullName>
    </recommendedName>
</protein>
<reference evidence="7 8" key="1">
    <citation type="journal article" date="2016" name="Nat. Commun.">
        <title>Thousands of microbial genomes shed light on interconnected biogeochemical processes in an aquifer system.</title>
        <authorList>
            <person name="Anantharaman K."/>
            <person name="Brown C.T."/>
            <person name="Hug L.A."/>
            <person name="Sharon I."/>
            <person name="Castelle C.J."/>
            <person name="Probst A.J."/>
            <person name="Thomas B.C."/>
            <person name="Singh A."/>
            <person name="Wilkins M.J."/>
            <person name="Karaoz U."/>
            <person name="Brodie E.L."/>
            <person name="Williams K.H."/>
            <person name="Hubbard S.S."/>
            <person name="Banfield J.F."/>
        </authorList>
    </citation>
    <scope>NUCLEOTIDE SEQUENCE [LARGE SCALE GENOMIC DNA]</scope>
</reference>
<name>A0A1G2U4S3_9BACT</name>
<dbReference type="GO" id="GO:0015627">
    <property type="term" value="C:type II protein secretion system complex"/>
    <property type="evidence" value="ECO:0007669"/>
    <property type="project" value="InterPro"/>
</dbReference>
<dbReference type="SUPFAM" id="SSF54523">
    <property type="entry name" value="Pili subunits"/>
    <property type="match status" value="1"/>
</dbReference>
<evidence type="ECO:0000256" key="2">
    <source>
        <dbReference type="ARBA" id="ARBA00022481"/>
    </source>
</evidence>
<comment type="subcellular location">
    <subcellularLocation>
        <location evidence="1">Membrane</location>
        <topology evidence="1">Single-pass membrane protein</topology>
    </subcellularLocation>
</comment>
<evidence type="ECO:0008006" key="9">
    <source>
        <dbReference type="Google" id="ProtNLM"/>
    </source>
</evidence>
<evidence type="ECO:0000313" key="8">
    <source>
        <dbReference type="Proteomes" id="UP000176800"/>
    </source>
</evidence>
<evidence type="ECO:0000256" key="6">
    <source>
        <dbReference type="SAM" id="Phobius"/>
    </source>
</evidence>
<proteinExistence type="predicted"/>
<keyword evidence="5 6" id="KW-0472">Membrane</keyword>
<dbReference type="GO" id="GO:0016020">
    <property type="term" value="C:membrane"/>
    <property type="evidence" value="ECO:0007669"/>
    <property type="project" value="UniProtKB-SubCell"/>
</dbReference>
<dbReference type="InterPro" id="IPR002416">
    <property type="entry name" value="T2SS_protein-GspH"/>
</dbReference>
<dbReference type="AlphaFoldDB" id="A0A1G2U4S3"/>
<comment type="caution">
    <text evidence="7">The sequence shown here is derived from an EMBL/GenBank/DDBJ whole genome shotgun (WGS) entry which is preliminary data.</text>
</comment>
<dbReference type="Proteomes" id="UP000176800">
    <property type="component" value="Unassembled WGS sequence"/>
</dbReference>